<dbReference type="EMBL" id="BMAT01013869">
    <property type="protein sequence ID" value="GFS21792.1"/>
    <property type="molecule type" value="Genomic_DNA"/>
</dbReference>
<dbReference type="Proteomes" id="UP000762676">
    <property type="component" value="Unassembled WGS sequence"/>
</dbReference>
<evidence type="ECO:0000313" key="2">
    <source>
        <dbReference type="Proteomes" id="UP000762676"/>
    </source>
</evidence>
<reference evidence="1 2" key="1">
    <citation type="journal article" date="2021" name="Elife">
        <title>Chloroplast acquisition without the gene transfer in kleptoplastic sea slugs, Plakobranchus ocellatus.</title>
        <authorList>
            <person name="Maeda T."/>
            <person name="Takahashi S."/>
            <person name="Yoshida T."/>
            <person name="Shimamura S."/>
            <person name="Takaki Y."/>
            <person name="Nagai Y."/>
            <person name="Toyoda A."/>
            <person name="Suzuki Y."/>
            <person name="Arimoto A."/>
            <person name="Ishii H."/>
            <person name="Satoh N."/>
            <person name="Nishiyama T."/>
            <person name="Hasebe M."/>
            <person name="Maruyama T."/>
            <person name="Minagawa J."/>
            <person name="Obokata J."/>
            <person name="Shigenobu S."/>
        </authorList>
    </citation>
    <scope>NUCLEOTIDE SEQUENCE [LARGE SCALE GENOMIC DNA]</scope>
</reference>
<protein>
    <submittedName>
        <fullName evidence="1">Uncharacterized protein</fullName>
    </submittedName>
</protein>
<evidence type="ECO:0000313" key="1">
    <source>
        <dbReference type="EMBL" id="GFS21792.1"/>
    </source>
</evidence>
<sequence>MWAGLGKAERRLEACGEGGEEKAGERQLPPRGEHLMVSGARRVMAPELLGTLLESVAASAPIQFGRHDIKFVSTRGYRRLLGTPVIAVTARCAHTHTYTLAHRIVSYSAVRGLC</sequence>
<comment type="caution">
    <text evidence="1">The sequence shown here is derived from an EMBL/GenBank/DDBJ whole genome shotgun (WGS) entry which is preliminary data.</text>
</comment>
<name>A0AAV4JLE3_9GAST</name>
<keyword evidence="2" id="KW-1185">Reference proteome</keyword>
<dbReference type="AlphaFoldDB" id="A0AAV4JLE3"/>
<gene>
    <name evidence="1" type="ORF">ElyMa_006933900</name>
</gene>
<proteinExistence type="predicted"/>
<accession>A0AAV4JLE3</accession>
<organism evidence="1 2">
    <name type="scientific">Elysia marginata</name>
    <dbReference type="NCBI Taxonomy" id="1093978"/>
    <lineage>
        <taxon>Eukaryota</taxon>
        <taxon>Metazoa</taxon>
        <taxon>Spiralia</taxon>
        <taxon>Lophotrochozoa</taxon>
        <taxon>Mollusca</taxon>
        <taxon>Gastropoda</taxon>
        <taxon>Heterobranchia</taxon>
        <taxon>Euthyneura</taxon>
        <taxon>Panpulmonata</taxon>
        <taxon>Sacoglossa</taxon>
        <taxon>Placobranchoidea</taxon>
        <taxon>Plakobranchidae</taxon>
        <taxon>Elysia</taxon>
    </lineage>
</organism>